<evidence type="ECO:0000256" key="1">
    <source>
        <dbReference type="SAM" id="SignalP"/>
    </source>
</evidence>
<feature type="signal peptide" evidence="1">
    <location>
        <begin position="1"/>
        <end position="22"/>
    </location>
</feature>
<evidence type="ECO:0000313" key="2">
    <source>
        <dbReference type="EMBL" id="KAK5641394.1"/>
    </source>
</evidence>
<name>A0AAN7V8A1_9COLE</name>
<protein>
    <submittedName>
        <fullName evidence="2">Uncharacterized protein</fullName>
    </submittedName>
</protein>
<reference evidence="2 3" key="1">
    <citation type="journal article" date="2024" name="Insects">
        <title>An Improved Chromosome-Level Genome Assembly of the Firefly Pyrocoelia pectoralis.</title>
        <authorList>
            <person name="Fu X."/>
            <person name="Meyer-Rochow V.B."/>
            <person name="Ballantyne L."/>
            <person name="Zhu X."/>
        </authorList>
    </citation>
    <scope>NUCLEOTIDE SEQUENCE [LARGE SCALE GENOMIC DNA]</scope>
    <source>
        <strain evidence="2">XCY_ONT2</strain>
    </source>
</reference>
<gene>
    <name evidence="2" type="ORF">RI129_009941</name>
</gene>
<dbReference type="SUPFAM" id="SSF54648">
    <property type="entry name" value="DLC"/>
    <property type="match status" value="1"/>
</dbReference>
<evidence type="ECO:0000313" key="3">
    <source>
        <dbReference type="Proteomes" id="UP001329430"/>
    </source>
</evidence>
<comment type="caution">
    <text evidence="2">The sequence shown here is derived from an EMBL/GenBank/DDBJ whole genome shotgun (WGS) entry which is preliminary data.</text>
</comment>
<keyword evidence="1" id="KW-0732">Signal</keyword>
<dbReference type="GO" id="GO:0030286">
    <property type="term" value="C:dynein complex"/>
    <property type="evidence" value="ECO:0007669"/>
    <property type="project" value="InterPro"/>
</dbReference>
<dbReference type="Proteomes" id="UP001329430">
    <property type="component" value="Chromosome 7"/>
</dbReference>
<dbReference type="GO" id="GO:0007017">
    <property type="term" value="P:microtubule-based process"/>
    <property type="evidence" value="ECO:0007669"/>
    <property type="project" value="InterPro"/>
</dbReference>
<dbReference type="PROSITE" id="PS51257">
    <property type="entry name" value="PROKAR_LIPOPROTEIN"/>
    <property type="match status" value="1"/>
</dbReference>
<feature type="chain" id="PRO_5043023285" evidence="1">
    <location>
        <begin position="23"/>
        <end position="118"/>
    </location>
</feature>
<dbReference type="InterPro" id="IPR037177">
    <property type="entry name" value="DLC_sf"/>
</dbReference>
<dbReference type="AlphaFoldDB" id="A0AAN7V8A1"/>
<sequence>MAITKLPLLCLTLVVACGAMQANYFGGGSNAPRVLIEKSSNMSPSMELDASDFLKDAITKKSPQTHSEICNTFRQSYATKYDGFTWHVVMYKAYSIQPIKSIELKVDNDMYILFGTKK</sequence>
<proteinExistence type="predicted"/>
<keyword evidence="3" id="KW-1185">Reference proteome</keyword>
<organism evidence="2 3">
    <name type="scientific">Pyrocoelia pectoralis</name>
    <dbReference type="NCBI Taxonomy" id="417401"/>
    <lineage>
        <taxon>Eukaryota</taxon>
        <taxon>Metazoa</taxon>
        <taxon>Ecdysozoa</taxon>
        <taxon>Arthropoda</taxon>
        <taxon>Hexapoda</taxon>
        <taxon>Insecta</taxon>
        <taxon>Pterygota</taxon>
        <taxon>Neoptera</taxon>
        <taxon>Endopterygota</taxon>
        <taxon>Coleoptera</taxon>
        <taxon>Polyphaga</taxon>
        <taxon>Elateriformia</taxon>
        <taxon>Elateroidea</taxon>
        <taxon>Lampyridae</taxon>
        <taxon>Lampyrinae</taxon>
        <taxon>Pyrocoelia</taxon>
    </lineage>
</organism>
<accession>A0AAN7V8A1</accession>
<dbReference type="EMBL" id="JAVRBK010000007">
    <property type="protein sequence ID" value="KAK5641394.1"/>
    <property type="molecule type" value="Genomic_DNA"/>
</dbReference>